<dbReference type="AlphaFoldDB" id="A0A9D3NVU4"/>
<proteinExistence type="predicted"/>
<reference evidence="1 2" key="1">
    <citation type="submission" date="2021-06" db="EMBL/GenBank/DDBJ databases">
        <title>Chromosome-level genome assembly of the red-tail catfish (Hemibagrus wyckioides).</title>
        <authorList>
            <person name="Shao F."/>
        </authorList>
    </citation>
    <scope>NUCLEOTIDE SEQUENCE [LARGE SCALE GENOMIC DNA]</scope>
    <source>
        <strain evidence="1">EC202008001</strain>
        <tissue evidence="1">Blood</tissue>
    </source>
</reference>
<evidence type="ECO:0000313" key="2">
    <source>
        <dbReference type="Proteomes" id="UP000824219"/>
    </source>
</evidence>
<comment type="caution">
    <text evidence="1">The sequence shown here is derived from an EMBL/GenBank/DDBJ whole genome shotgun (WGS) entry which is preliminary data.</text>
</comment>
<dbReference type="EMBL" id="JAHKSW010000008">
    <property type="protein sequence ID" value="KAG7329529.1"/>
    <property type="molecule type" value="Genomic_DNA"/>
</dbReference>
<organism evidence="1 2">
    <name type="scientific">Hemibagrus wyckioides</name>
    <dbReference type="NCBI Taxonomy" id="337641"/>
    <lineage>
        <taxon>Eukaryota</taxon>
        <taxon>Metazoa</taxon>
        <taxon>Chordata</taxon>
        <taxon>Craniata</taxon>
        <taxon>Vertebrata</taxon>
        <taxon>Euteleostomi</taxon>
        <taxon>Actinopterygii</taxon>
        <taxon>Neopterygii</taxon>
        <taxon>Teleostei</taxon>
        <taxon>Ostariophysi</taxon>
        <taxon>Siluriformes</taxon>
        <taxon>Bagridae</taxon>
        <taxon>Hemibagrus</taxon>
    </lineage>
</organism>
<sequence>MPQPADNKQCFTSEDLKKIQYYLDEVLVPSEISNVKKFSLGVLLQVSVPVAAREDEKDMKEVEVHLLYLNCESALV</sequence>
<name>A0A9D3NVU4_9TELE</name>
<accession>A0A9D3NVU4</accession>
<protein>
    <submittedName>
        <fullName evidence="1">Uncharacterized protein</fullName>
    </submittedName>
</protein>
<dbReference type="Proteomes" id="UP000824219">
    <property type="component" value="Linkage Group LG08"/>
</dbReference>
<keyword evidence="2" id="KW-1185">Reference proteome</keyword>
<gene>
    <name evidence="1" type="ORF">KOW79_007703</name>
</gene>
<evidence type="ECO:0000313" key="1">
    <source>
        <dbReference type="EMBL" id="KAG7329529.1"/>
    </source>
</evidence>